<gene>
    <name evidence="1" type="ORF">SDC9_138244</name>
</gene>
<comment type="caution">
    <text evidence="1">The sequence shown here is derived from an EMBL/GenBank/DDBJ whole genome shotgun (WGS) entry which is preliminary data.</text>
</comment>
<evidence type="ECO:0000313" key="1">
    <source>
        <dbReference type="EMBL" id="MPM91118.1"/>
    </source>
</evidence>
<sequence length="78" mass="8501">MGLHSLAVSLRKNRVDGLLQDQPATETLVDQTCRNLALAEARNVYLLSDVCVGGVDCRLQVFKGQINGELHPRGAELL</sequence>
<reference evidence="1" key="1">
    <citation type="submission" date="2019-08" db="EMBL/GenBank/DDBJ databases">
        <authorList>
            <person name="Kucharzyk K."/>
            <person name="Murdoch R.W."/>
            <person name="Higgins S."/>
            <person name="Loffler F."/>
        </authorList>
    </citation>
    <scope>NUCLEOTIDE SEQUENCE</scope>
</reference>
<protein>
    <submittedName>
        <fullName evidence="1">Uncharacterized protein</fullName>
    </submittedName>
</protein>
<dbReference type="AlphaFoldDB" id="A0A645DPR9"/>
<proteinExistence type="predicted"/>
<organism evidence="1">
    <name type="scientific">bioreactor metagenome</name>
    <dbReference type="NCBI Taxonomy" id="1076179"/>
    <lineage>
        <taxon>unclassified sequences</taxon>
        <taxon>metagenomes</taxon>
        <taxon>ecological metagenomes</taxon>
    </lineage>
</organism>
<accession>A0A645DPR9</accession>
<dbReference type="EMBL" id="VSSQ01038231">
    <property type="protein sequence ID" value="MPM91118.1"/>
    <property type="molecule type" value="Genomic_DNA"/>
</dbReference>
<name>A0A645DPR9_9ZZZZ</name>